<evidence type="ECO:0000313" key="1">
    <source>
        <dbReference type="EMBL" id="RVX18156.1"/>
    </source>
</evidence>
<dbReference type="PANTHER" id="PTHR33702:SF22">
    <property type="match status" value="1"/>
</dbReference>
<dbReference type="EMBL" id="QGNW01000012">
    <property type="protein sequence ID" value="RVX18156.1"/>
    <property type="molecule type" value="Genomic_DNA"/>
</dbReference>
<dbReference type="Proteomes" id="UP000288805">
    <property type="component" value="Unassembled WGS sequence"/>
</dbReference>
<gene>
    <name evidence="1" type="ORF">CK203_004405</name>
</gene>
<reference evidence="1 2" key="1">
    <citation type="journal article" date="2018" name="PLoS Genet.">
        <title>Population sequencing reveals clonal diversity and ancestral inbreeding in the grapevine cultivar Chardonnay.</title>
        <authorList>
            <person name="Roach M.J."/>
            <person name="Johnson D.L."/>
            <person name="Bohlmann J."/>
            <person name="van Vuuren H.J."/>
            <person name="Jones S.J."/>
            <person name="Pretorius I.S."/>
            <person name="Schmidt S.A."/>
            <person name="Borneman A.R."/>
        </authorList>
    </citation>
    <scope>NUCLEOTIDE SEQUENCE [LARGE SCALE GENOMIC DNA]</scope>
    <source>
        <strain evidence="2">cv. Chardonnay</strain>
        <tissue evidence="1">Leaf</tissue>
    </source>
</reference>
<proteinExistence type="predicted"/>
<name>A0A438KAB3_VITVI</name>
<dbReference type="PANTHER" id="PTHR33702">
    <property type="entry name" value="BNAA09G40010D PROTEIN"/>
    <property type="match status" value="1"/>
</dbReference>
<protein>
    <submittedName>
        <fullName evidence="1">Uncharacterized protein</fullName>
    </submittedName>
</protein>
<organism evidence="1 2">
    <name type="scientific">Vitis vinifera</name>
    <name type="common">Grape</name>
    <dbReference type="NCBI Taxonomy" id="29760"/>
    <lineage>
        <taxon>Eukaryota</taxon>
        <taxon>Viridiplantae</taxon>
        <taxon>Streptophyta</taxon>
        <taxon>Embryophyta</taxon>
        <taxon>Tracheophyta</taxon>
        <taxon>Spermatophyta</taxon>
        <taxon>Magnoliopsida</taxon>
        <taxon>eudicotyledons</taxon>
        <taxon>Gunneridae</taxon>
        <taxon>Pentapetalae</taxon>
        <taxon>rosids</taxon>
        <taxon>Vitales</taxon>
        <taxon>Vitaceae</taxon>
        <taxon>Viteae</taxon>
        <taxon>Vitis</taxon>
    </lineage>
</organism>
<dbReference type="AlphaFoldDB" id="A0A438KAB3"/>
<accession>A0A438KAB3</accession>
<comment type="caution">
    <text evidence="1">The sequence shown here is derived from an EMBL/GenBank/DDBJ whole genome shotgun (WGS) entry which is preliminary data.</text>
</comment>
<evidence type="ECO:0000313" key="2">
    <source>
        <dbReference type="Proteomes" id="UP000288805"/>
    </source>
</evidence>
<sequence length="107" mass="12527">MDSLTTQFSGSLKMYRKRRRYQRLKHVVTAKKRVKVLRFHGGGGKPWKMRMMPKLRHFRITSPMKILERLRDAYVEMMLCLAGNVAQLNNGNVSLFRRIHRAPAISG</sequence>